<dbReference type="SUPFAM" id="SSF54001">
    <property type="entry name" value="Cysteine proteinases"/>
    <property type="match status" value="1"/>
</dbReference>
<name>A0A0D1EK90_9RHOB</name>
<comment type="caution">
    <text evidence="1">The sequence shown here is derived from an EMBL/GenBank/DDBJ whole genome shotgun (WGS) entry which is preliminary data.</text>
</comment>
<dbReference type="Gene3D" id="3.90.1720.10">
    <property type="entry name" value="endopeptidase domain like (from Nostoc punctiforme)"/>
    <property type="match status" value="1"/>
</dbReference>
<protein>
    <submittedName>
        <fullName evidence="1">Uncharacterized protein</fullName>
    </submittedName>
</protein>
<organism evidence="1 2">
    <name type="scientific">Jannaschia aquimarina</name>
    <dbReference type="NCBI Taxonomy" id="935700"/>
    <lineage>
        <taxon>Bacteria</taxon>
        <taxon>Pseudomonadati</taxon>
        <taxon>Pseudomonadota</taxon>
        <taxon>Alphaproteobacteria</taxon>
        <taxon>Rhodobacterales</taxon>
        <taxon>Roseobacteraceae</taxon>
        <taxon>Jannaschia</taxon>
    </lineage>
</organism>
<dbReference type="OrthoDB" id="95478at2"/>
<sequence length="352" mass="39754">MDGTMQAGASERGEPELTTGQGRYVMAFYKGEGERADKITRLLERLSLSKKPLSTEPTYTHCELVAASAPVEDGGRAWAISASDRDGAVRKKVITFKAGHWDFVPLPHAPADAWQRAEAHLGKAPDRHAMWKSLFKPLRRKAKDSWFSAELCAHALDLQLAKAPSPTELYGLLVNMARAPRFLRGSYYMAFYKGRGEWKDTVTRLMTVAQFAVIRKASRSHYTHCELVAAAGIPDDGEVAWSVSSSGRDKGVRVKPIAFKKENWDFVPLPFADYDAWDLAVEHAGKPYDYKAMWLSHLFAFNREDPEKWFCSEICAHALRIEMPNALSPGGLFRRIERMREDDDDDTDRRGW</sequence>
<reference evidence="1 2" key="1">
    <citation type="submission" date="2015-02" db="EMBL/GenBank/DDBJ databases">
        <title>Genome Sequence of Jannaschia aquimarina DSM28248, a member of the Roseobacter clade.</title>
        <authorList>
            <person name="Voget S."/>
            <person name="Daniel R."/>
        </authorList>
    </citation>
    <scope>NUCLEOTIDE SEQUENCE [LARGE SCALE GENOMIC DNA]</scope>
    <source>
        <strain evidence="1 2">GSW-M26</strain>
    </source>
</reference>
<dbReference type="RefSeq" id="WP_043917694.1">
    <property type="nucleotide sequence ID" value="NZ_FZPF01000008.1"/>
</dbReference>
<proteinExistence type="predicted"/>
<evidence type="ECO:0000313" key="1">
    <source>
        <dbReference type="EMBL" id="KIT17426.1"/>
    </source>
</evidence>
<dbReference type="Proteomes" id="UP000032232">
    <property type="component" value="Unassembled WGS sequence"/>
</dbReference>
<dbReference type="AlphaFoldDB" id="A0A0D1EK90"/>
<accession>A0A0D1EK90</accession>
<keyword evidence="2" id="KW-1185">Reference proteome</keyword>
<dbReference type="PATRIC" id="fig|935700.4.peg.885"/>
<dbReference type="STRING" id="935700.jaqu_08410"/>
<gene>
    <name evidence="1" type="ORF">jaqu_08410</name>
</gene>
<dbReference type="EMBL" id="JYFE01000018">
    <property type="protein sequence ID" value="KIT17426.1"/>
    <property type="molecule type" value="Genomic_DNA"/>
</dbReference>
<dbReference type="InterPro" id="IPR038765">
    <property type="entry name" value="Papain-like_cys_pep_sf"/>
</dbReference>
<evidence type="ECO:0000313" key="2">
    <source>
        <dbReference type="Proteomes" id="UP000032232"/>
    </source>
</evidence>